<gene>
    <name evidence="2" type="ORF">GB883_04035</name>
</gene>
<name>A0A7J5USS0_9MICO</name>
<evidence type="ECO:0000256" key="1">
    <source>
        <dbReference type="SAM" id="Phobius"/>
    </source>
</evidence>
<feature type="transmembrane region" description="Helical" evidence="1">
    <location>
        <begin position="26"/>
        <end position="45"/>
    </location>
</feature>
<evidence type="ECO:0000313" key="2">
    <source>
        <dbReference type="EMBL" id="KAE8765446.1"/>
    </source>
</evidence>
<keyword evidence="1" id="KW-0472">Membrane</keyword>
<dbReference type="Proteomes" id="UP000451860">
    <property type="component" value="Unassembled WGS sequence"/>
</dbReference>
<keyword evidence="3" id="KW-1185">Reference proteome</keyword>
<proteinExistence type="predicted"/>
<accession>A0A7J5USS0</accession>
<keyword evidence="1" id="KW-0812">Transmembrane</keyword>
<dbReference type="AlphaFoldDB" id="A0A7J5USS0"/>
<organism evidence="2 3">
    <name type="scientific">Georgenia thermotolerans</name>
    <dbReference type="NCBI Taxonomy" id="527326"/>
    <lineage>
        <taxon>Bacteria</taxon>
        <taxon>Bacillati</taxon>
        <taxon>Actinomycetota</taxon>
        <taxon>Actinomycetes</taxon>
        <taxon>Micrococcales</taxon>
        <taxon>Bogoriellaceae</taxon>
        <taxon>Georgenia</taxon>
    </lineage>
</organism>
<reference evidence="2 3" key="1">
    <citation type="submission" date="2019-10" db="EMBL/GenBank/DDBJ databases">
        <title>Georgenia wutianyii sp. nov. and Georgenia yuyongxinii sp. nov. isolated from plateau pika (Ochotona curzoniae) in the Qinghai-Tibet plateau of China.</title>
        <authorList>
            <person name="Tian Z."/>
        </authorList>
    </citation>
    <scope>NUCLEOTIDE SEQUENCE [LARGE SCALE GENOMIC DNA]</scope>
    <source>
        <strain evidence="2 3">DSM 21501</strain>
    </source>
</reference>
<evidence type="ECO:0000313" key="3">
    <source>
        <dbReference type="Proteomes" id="UP000451860"/>
    </source>
</evidence>
<dbReference type="EMBL" id="WHJE01000010">
    <property type="protein sequence ID" value="KAE8765446.1"/>
    <property type="molecule type" value="Genomic_DNA"/>
</dbReference>
<sequence length="93" mass="9815">MPQTPEPQTYTLPPASPFANHGRTKAAWVLMWGVCLGFLLAGLGLMMSNQVVVIVGVVVTVGSVVLSVIMRGMGMGQPAPAAVQGDERDWYSA</sequence>
<comment type="caution">
    <text evidence="2">The sequence shown here is derived from an EMBL/GenBank/DDBJ whole genome shotgun (WGS) entry which is preliminary data.</text>
</comment>
<protein>
    <submittedName>
        <fullName evidence="2">Uncharacterized protein</fullName>
    </submittedName>
</protein>
<dbReference type="RefSeq" id="WP_152201743.1">
    <property type="nucleotide sequence ID" value="NZ_VUKF01000008.1"/>
</dbReference>
<keyword evidence="1" id="KW-1133">Transmembrane helix</keyword>
<feature type="transmembrane region" description="Helical" evidence="1">
    <location>
        <begin position="51"/>
        <end position="70"/>
    </location>
</feature>
<dbReference type="OrthoDB" id="5149710at2"/>
<dbReference type="NCBIfam" id="NF041681">
    <property type="entry name" value="HGxxPAAW"/>
    <property type="match status" value="1"/>
</dbReference>